<evidence type="ECO:0000313" key="2">
    <source>
        <dbReference type="EMBL" id="MDO1449647.1"/>
    </source>
</evidence>
<dbReference type="RefSeq" id="WP_302040451.1">
    <property type="nucleotide sequence ID" value="NZ_JAUKPO010000021.1"/>
</dbReference>
<sequence length="51" mass="5846">MNKSTLLRAKYYLAFVLLMLGIYVYAGLTGKRFTGSDASNWSPREQKGYHK</sequence>
<keyword evidence="1" id="KW-0812">Transmembrane</keyword>
<feature type="transmembrane region" description="Helical" evidence="1">
    <location>
        <begin position="12"/>
        <end position="28"/>
    </location>
</feature>
<dbReference type="EMBL" id="JAUKPO010000021">
    <property type="protein sequence ID" value="MDO1449647.1"/>
    <property type="molecule type" value="Genomic_DNA"/>
</dbReference>
<name>A0ABT8RC17_9BACT</name>
<keyword evidence="1" id="KW-1133">Transmembrane helix</keyword>
<evidence type="ECO:0000313" key="3">
    <source>
        <dbReference type="Proteomes" id="UP001168528"/>
    </source>
</evidence>
<evidence type="ECO:0000256" key="1">
    <source>
        <dbReference type="SAM" id="Phobius"/>
    </source>
</evidence>
<gene>
    <name evidence="2" type="ORF">Q0590_25440</name>
</gene>
<keyword evidence="1" id="KW-0472">Membrane</keyword>
<dbReference type="Proteomes" id="UP001168528">
    <property type="component" value="Unassembled WGS sequence"/>
</dbReference>
<organism evidence="2 3">
    <name type="scientific">Rhodocytophaga aerolata</name>
    <dbReference type="NCBI Taxonomy" id="455078"/>
    <lineage>
        <taxon>Bacteria</taxon>
        <taxon>Pseudomonadati</taxon>
        <taxon>Bacteroidota</taxon>
        <taxon>Cytophagia</taxon>
        <taxon>Cytophagales</taxon>
        <taxon>Rhodocytophagaceae</taxon>
        <taxon>Rhodocytophaga</taxon>
    </lineage>
</organism>
<reference evidence="2" key="1">
    <citation type="submission" date="2023-07" db="EMBL/GenBank/DDBJ databases">
        <title>The genome sequence of Rhodocytophaga aerolata KACC 12507.</title>
        <authorList>
            <person name="Zhang X."/>
        </authorList>
    </citation>
    <scope>NUCLEOTIDE SEQUENCE</scope>
    <source>
        <strain evidence="2">KACC 12507</strain>
    </source>
</reference>
<accession>A0ABT8RC17</accession>
<comment type="caution">
    <text evidence="2">The sequence shown here is derived from an EMBL/GenBank/DDBJ whole genome shotgun (WGS) entry which is preliminary data.</text>
</comment>
<keyword evidence="3" id="KW-1185">Reference proteome</keyword>
<protein>
    <submittedName>
        <fullName evidence="2">Uncharacterized protein</fullName>
    </submittedName>
</protein>
<proteinExistence type="predicted"/>